<dbReference type="InterPro" id="IPR014923">
    <property type="entry name" value="DUF1802"/>
</dbReference>
<dbReference type="Pfam" id="PF08819">
    <property type="entry name" value="DUF1802"/>
    <property type="match status" value="1"/>
</dbReference>
<name>A0ABU5F707_9BACT</name>
<sequence length="176" mass="19584">MLSIAFKEWAVICEALAAGRQAVILRKGGISEENGEFRPEHAEFLLYPTYFHEHRTGIKPAFLPLLERAEAARPKAGTVRFTHFVKVESVAHVADLESALALDAQHAWTPDVVKQRFNYRTPGLYVLSVRAFKLAQPAEVFESPEYAGCKTWVQLDAPVSTEGAEPVVLERGPLAR</sequence>
<evidence type="ECO:0000313" key="1">
    <source>
        <dbReference type="EMBL" id="MDY3561659.1"/>
    </source>
</evidence>
<dbReference type="RefSeq" id="WP_320688030.1">
    <property type="nucleotide sequence ID" value="NZ_JAXBLV010000198.1"/>
</dbReference>
<proteinExistence type="predicted"/>
<dbReference type="EMBL" id="JAXBLV010000198">
    <property type="protein sequence ID" value="MDY3561659.1"/>
    <property type="molecule type" value="Genomic_DNA"/>
</dbReference>
<protein>
    <submittedName>
        <fullName evidence="1">DUF1802 family protein</fullName>
    </submittedName>
</protein>
<reference evidence="2" key="1">
    <citation type="journal article" date="2023" name="Mar. Drugs">
        <title>Gemmata algarum, a Novel Planctomycete Isolated from an Algal Mat, Displays Antimicrobial Activity.</title>
        <authorList>
            <person name="Kumar G."/>
            <person name="Kallscheuer N."/>
            <person name="Kashif M."/>
            <person name="Ahamad S."/>
            <person name="Jagadeeshwari U."/>
            <person name="Pannikurungottu S."/>
            <person name="Haufschild T."/>
            <person name="Kabuu M."/>
            <person name="Sasikala C."/>
            <person name="Jogler C."/>
            <person name="Ramana C."/>
        </authorList>
    </citation>
    <scope>NUCLEOTIDE SEQUENCE [LARGE SCALE GENOMIC DNA]</scope>
    <source>
        <strain evidence="2">JC673</strain>
    </source>
</reference>
<dbReference type="Proteomes" id="UP001272242">
    <property type="component" value="Unassembled WGS sequence"/>
</dbReference>
<keyword evidence="2" id="KW-1185">Reference proteome</keyword>
<comment type="caution">
    <text evidence="1">The sequence shown here is derived from an EMBL/GenBank/DDBJ whole genome shotgun (WGS) entry which is preliminary data.</text>
</comment>
<evidence type="ECO:0000313" key="2">
    <source>
        <dbReference type="Proteomes" id="UP001272242"/>
    </source>
</evidence>
<gene>
    <name evidence="1" type="ORF">R5W23_002940</name>
</gene>
<organism evidence="1 2">
    <name type="scientific">Gemmata algarum</name>
    <dbReference type="NCBI Taxonomy" id="2975278"/>
    <lineage>
        <taxon>Bacteria</taxon>
        <taxon>Pseudomonadati</taxon>
        <taxon>Planctomycetota</taxon>
        <taxon>Planctomycetia</taxon>
        <taxon>Gemmatales</taxon>
        <taxon>Gemmataceae</taxon>
        <taxon>Gemmata</taxon>
    </lineage>
</organism>
<accession>A0ABU5F707</accession>